<dbReference type="Proteomes" id="UP000467214">
    <property type="component" value="Unassembled WGS sequence"/>
</dbReference>
<name>A0A845BRR5_9NEIS</name>
<proteinExistence type="predicted"/>
<reference evidence="1 2" key="1">
    <citation type="submission" date="2019-12" db="EMBL/GenBank/DDBJ databases">
        <title>Neisseriaceae gen. nov. sp. Genome sequencing and assembly.</title>
        <authorList>
            <person name="Liu Z."/>
            <person name="Li A."/>
        </authorList>
    </citation>
    <scope>NUCLEOTIDE SEQUENCE [LARGE SCALE GENOMIC DNA]</scope>
    <source>
        <strain evidence="1 2">B2N2-7</strain>
    </source>
</reference>
<protein>
    <submittedName>
        <fullName evidence="1">Uncharacterized protein</fullName>
    </submittedName>
</protein>
<organism evidence="1 2">
    <name type="scientific">Craterilacuibacter sinensis</name>
    <dbReference type="NCBI Taxonomy" id="2686017"/>
    <lineage>
        <taxon>Bacteria</taxon>
        <taxon>Pseudomonadati</taxon>
        <taxon>Pseudomonadota</taxon>
        <taxon>Betaproteobacteria</taxon>
        <taxon>Neisseriales</taxon>
        <taxon>Neisseriaceae</taxon>
        <taxon>Craterilacuibacter</taxon>
    </lineage>
</organism>
<evidence type="ECO:0000313" key="2">
    <source>
        <dbReference type="Proteomes" id="UP000467214"/>
    </source>
</evidence>
<accession>A0A845BRR5</accession>
<gene>
    <name evidence="1" type="ORF">GQF02_12770</name>
</gene>
<comment type="caution">
    <text evidence="1">The sequence shown here is derived from an EMBL/GenBank/DDBJ whole genome shotgun (WGS) entry which is preliminary data.</text>
</comment>
<dbReference type="AlphaFoldDB" id="A0A845BRR5"/>
<sequence>MAKGWLSQEEFAAVTRARRLKREVIMVDDFDKSMTHHDEQMLSRVIF</sequence>
<dbReference type="EMBL" id="WSSB01000012">
    <property type="protein sequence ID" value="MXR37848.1"/>
    <property type="molecule type" value="Genomic_DNA"/>
</dbReference>
<keyword evidence="2" id="KW-1185">Reference proteome</keyword>
<dbReference type="RefSeq" id="WP_160797662.1">
    <property type="nucleotide sequence ID" value="NZ_WSSB01000012.1"/>
</dbReference>
<evidence type="ECO:0000313" key="1">
    <source>
        <dbReference type="EMBL" id="MXR37848.1"/>
    </source>
</evidence>